<comment type="caution">
    <text evidence="7">The sequence shown here is derived from an EMBL/GenBank/DDBJ whole genome shotgun (WGS) entry which is preliminary data.</text>
</comment>
<evidence type="ECO:0000256" key="2">
    <source>
        <dbReference type="ARBA" id="ARBA00011901"/>
    </source>
</evidence>
<evidence type="ECO:0000313" key="8">
    <source>
        <dbReference type="Proteomes" id="UP000064029"/>
    </source>
</evidence>
<evidence type="ECO:0000313" key="7">
    <source>
        <dbReference type="EMBL" id="KVG73927.1"/>
    </source>
</evidence>
<dbReference type="InterPro" id="IPR051206">
    <property type="entry name" value="NAMLAA_amidase_2"/>
</dbReference>
<protein>
    <recommendedName>
        <fullName evidence="2">N-acetylmuramoyl-L-alanine amidase</fullName>
        <ecNumber evidence="2">3.5.1.28</ecNumber>
    </recommendedName>
</protein>
<organism evidence="7 8">
    <name type="scientific">Burkholderia ubonensis</name>
    <dbReference type="NCBI Taxonomy" id="101571"/>
    <lineage>
        <taxon>Bacteria</taxon>
        <taxon>Pseudomonadati</taxon>
        <taxon>Pseudomonadota</taxon>
        <taxon>Betaproteobacteria</taxon>
        <taxon>Burkholderiales</taxon>
        <taxon>Burkholderiaceae</taxon>
        <taxon>Burkholderia</taxon>
        <taxon>Burkholderia cepacia complex</taxon>
    </lineage>
</organism>
<reference evidence="7 8" key="1">
    <citation type="submission" date="2015-11" db="EMBL/GenBank/DDBJ databases">
        <title>Expanding the genomic diversity of Burkholderia species for the development of highly accurate diagnostics.</title>
        <authorList>
            <person name="Sahl J."/>
            <person name="Keim P."/>
            <person name="Wagner D."/>
        </authorList>
    </citation>
    <scope>NUCLEOTIDE SEQUENCE [LARGE SCALE GENOMIC DNA]</scope>
    <source>
        <strain evidence="7 8">MSMB2036</strain>
    </source>
</reference>
<dbReference type="PANTHER" id="PTHR30417:SF1">
    <property type="entry name" value="N-ACETYLMURAMOYL-L-ALANINE AMIDASE AMID"/>
    <property type="match status" value="1"/>
</dbReference>
<name>A0A103RTX9_9BURK</name>
<dbReference type="GO" id="GO:0009254">
    <property type="term" value="P:peptidoglycan turnover"/>
    <property type="evidence" value="ECO:0007669"/>
    <property type="project" value="TreeGrafter"/>
</dbReference>
<feature type="domain" description="N-acetylmuramoyl-L-alanine amidase" evidence="6">
    <location>
        <begin position="20"/>
        <end position="203"/>
    </location>
</feature>
<dbReference type="GO" id="GO:0071555">
    <property type="term" value="P:cell wall organization"/>
    <property type="evidence" value="ECO:0007669"/>
    <property type="project" value="UniProtKB-KW"/>
</dbReference>
<gene>
    <name evidence="7" type="ORF">WJ33_01780</name>
</gene>
<dbReference type="EC" id="3.5.1.28" evidence="2"/>
<dbReference type="AlphaFoldDB" id="A0A103RTX9"/>
<sequence length="204" mass="22960">MLFISKQGHVDAERVIVKIFPSIERGPMEKVNGIVVHQTGGTTTSSTFNSYSNNTHVPNGAHFLIDKDGTIYQTASLSRITNHVGKLQSRCIRTLKCSPTDIQAARRAYKAGPTAFHRHESQKPFPNRYPSNSDSIGIELVGMYYMDEKTGEPVYESATDEQNVSLRWLIRELSETLDVQMSEVYRHPEVGRKNATEASTARWE</sequence>
<keyword evidence="3" id="KW-0378">Hydrolase</keyword>
<dbReference type="SUPFAM" id="SSF55846">
    <property type="entry name" value="N-acetylmuramoyl-L-alanine amidase-like"/>
    <property type="match status" value="1"/>
</dbReference>
<dbReference type="PANTHER" id="PTHR30417">
    <property type="entry name" value="N-ACETYLMURAMOYL-L-ALANINE AMIDASE AMID"/>
    <property type="match status" value="1"/>
</dbReference>
<dbReference type="InterPro" id="IPR002502">
    <property type="entry name" value="Amidase_domain"/>
</dbReference>
<accession>A0A103RTX9</accession>
<evidence type="ECO:0000256" key="1">
    <source>
        <dbReference type="ARBA" id="ARBA00001561"/>
    </source>
</evidence>
<dbReference type="GO" id="GO:0009253">
    <property type="term" value="P:peptidoglycan catabolic process"/>
    <property type="evidence" value="ECO:0007669"/>
    <property type="project" value="InterPro"/>
</dbReference>
<dbReference type="Proteomes" id="UP000064029">
    <property type="component" value="Unassembled WGS sequence"/>
</dbReference>
<dbReference type="GO" id="GO:0008745">
    <property type="term" value="F:N-acetylmuramoyl-L-alanine amidase activity"/>
    <property type="evidence" value="ECO:0007669"/>
    <property type="project" value="UniProtKB-EC"/>
</dbReference>
<evidence type="ECO:0000256" key="5">
    <source>
        <dbReference type="SAM" id="MobiDB-lite"/>
    </source>
</evidence>
<evidence type="ECO:0000259" key="6">
    <source>
        <dbReference type="SMART" id="SM00644"/>
    </source>
</evidence>
<evidence type="ECO:0000256" key="3">
    <source>
        <dbReference type="ARBA" id="ARBA00022801"/>
    </source>
</evidence>
<dbReference type="Gene3D" id="3.40.80.10">
    <property type="entry name" value="Peptidoglycan recognition protein-like"/>
    <property type="match status" value="1"/>
</dbReference>
<feature type="region of interest" description="Disordered" evidence="5">
    <location>
        <begin position="113"/>
        <end position="132"/>
    </location>
</feature>
<dbReference type="SMART" id="SM00644">
    <property type="entry name" value="Ami_2"/>
    <property type="match status" value="1"/>
</dbReference>
<proteinExistence type="predicted"/>
<comment type="catalytic activity">
    <reaction evidence="1">
        <text>Hydrolyzes the link between N-acetylmuramoyl residues and L-amino acid residues in certain cell-wall glycopeptides.</text>
        <dbReference type="EC" id="3.5.1.28"/>
    </reaction>
</comment>
<dbReference type="EMBL" id="LOXM01000034">
    <property type="protein sequence ID" value="KVG73927.1"/>
    <property type="molecule type" value="Genomic_DNA"/>
</dbReference>
<dbReference type="OrthoDB" id="8844265at2"/>
<evidence type="ECO:0000256" key="4">
    <source>
        <dbReference type="ARBA" id="ARBA00023316"/>
    </source>
</evidence>
<dbReference type="Pfam" id="PF01510">
    <property type="entry name" value="Amidase_2"/>
    <property type="match status" value="1"/>
</dbReference>
<dbReference type="InterPro" id="IPR036505">
    <property type="entry name" value="Amidase/PGRP_sf"/>
</dbReference>
<keyword evidence="4" id="KW-0961">Cell wall biogenesis/degradation</keyword>